<organism evidence="3 4">
    <name type="scientific">Frankia alni (strain DSM 45986 / CECT 9034 / ACN14a)</name>
    <dbReference type="NCBI Taxonomy" id="326424"/>
    <lineage>
        <taxon>Bacteria</taxon>
        <taxon>Bacillati</taxon>
        <taxon>Actinomycetota</taxon>
        <taxon>Actinomycetes</taxon>
        <taxon>Frankiales</taxon>
        <taxon>Frankiaceae</taxon>
        <taxon>Frankia</taxon>
    </lineage>
</organism>
<evidence type="ECO:0000259" key="2">
    <source>
        <dbReference type="Pfam" id="PF12850"/>
    </source>
</evidence>
<proteinExistence type="inferred from homology"/>
<accession>Q0RIP6</accession>
<dbReference type="Pfam" id="PF12850">
    <property type="entry name" value="Metallophos_2"/>
    <property type="match status" value="1"/>
</dbReference>
<evidence type="ECO:0000256" key="1">
    <source>
        <dbReference type="ARBA" id="ARBA00008950"/>
    </source>
</evidence>
<dbReference type="KEGG" id="fal:FRAAL3979"/>
<dbReference type="EMBL" id="CT573213">
    <property type="protein sequence ID" value="CAJ62621.1"/>
    <property type="molecule type" value="Genomic_DNA"/>
</dbReference>
<dbReference type="Gene3D" id="3.60.21.10">
    <property type="match status" value="1"/>
</dbReference>
<keyword evidence="4" id="KW-1185">Reference proteome</keyword>
<gene>
    <name evidence="3" type="ordered locus">FRAAL3979</name>
</gene>
<evidence type="ECO:0000313" key="4">
    <source>
        <dbReference type="Proteomes" id="UP000000657"/>
    </source>
</evidence>
<feature type="domain" description="Calcineurin-like phosphoesterase" evidence="2">
    <location>
        <begin position="42"/>
        <end position="224"/>
    </location>
</feature>
<dbReference type="InterPro" id="IPR029052">
    <property type="entry name" value="Metallo-depent_PP-like"/>
</dbReference>
<comment type="similarity">
    <text evidence="1">Belongs to the metallophosphoesterase superfamily. YfcE family.</text>
</comment>
<name>Q0RIP6_FRAAA</name>
<dbReference type="SUPFAM" id="SSF56300">
    <property type="entry name" value="Metallo-dependent phosphatases"/>
    <property type="match status" value="1"/>
</dbReference>
<reference evidence="3 4" key="1">
    <citation type="journal article" date="2007" name="Genome Res.">
        <title>Genome characteristics of facultatively symbiotic Frankia sp. strains reflect host range and host plant biogeography.</title>
        <authorList>
            <person name="Normand P."/>
            <person name="Lapierre P."/>
            <person name="Tisa L.S."/>
            <person name="Gogarten J.P."/>
            <person name="Alloisio N."/>
            <person name="Bagnarol E."/>
            <person name="Bassi C.A."/>
            <person name="Berry A.M."/>
            <person name="Bickhart D.M."/>
            <person name="Choisne N."/>
            <person name="Couloux A."/>
            <person name="Cournoyer B."/>
            <person name="Cruveiller S."/>
            <person name="Daubin V."/>
            <person name="Demange N."/>
            <person name="Francino M.P."/>
            <person name="Goltsman E."/>
            <person name="Huang Y."/>
            <person name="Kopp O.R."/>
            <person name="Labarre L."/>
            <person name="Lapidus A."/>
            <person name="Lavire C."/>
            <person name="Marechal J."/>
            <person name="Martinez M."/>
            <person name="Mastronunzio J.E."/>
            <person name="Mullin B.C."/>
            <person name="Niemann J."/>
            <person name="Pujic P."/>
            <person name="Rawnsley T."/>
            <person name="Rouy Z."/>
            <person name="Schenowitz C."/>
            <person name="Sellstedt A."/>
            <person name="Tavares F."/>
            <person name="Tomkins J.P."/>
            <person name="Vallenet D."/>
            <person name="Valverde C."/>
            <person name="Wall L.G."/>
            <person name="Wang Y."/>
            <person name="Medigue C."/>
            <person name="Benson D.R."/>
        </authorList>
    </citation>
    <scope>NUCLEOTIDE SEQUENCE [LARGE SCALE GENOMIC DNA]</scope>
    <source>
        <strain evidence="4">DSM 45986 / CECT 9034 / ACN14a</strain>
    </source>
</reference>
<dbReference type="InterPro" id="IPR024654">
    <property type="entry name" value="Calcineurin-like_PHP_lpxH"/>
</dbReference>
<dbReference type="STRING" id="326424.FRAAL3979"/>
<dbReference type="Proteomes" id="UP000000657">
    <property type="component" value="Chromosome"/>
</dbReference>
<protein>
    <submittedName>
        <fullName evidence="3">Metallo-dependent phosphatase</fullName>
    </submittedName>
</protein>
<evidence type="ECO:0000313" key="3">
    <source>
        <dbReference type="EMBL" id="CAJ62621.1"/>
    </source>
</evidence>
<dbReference type="AlphaFoldDB" id="Q0RIP6"/>
<dbReference type="eggNOG" id="COG0639">
    <property type="taxonomic scope" value="Bacteria"/>
</dbReference>
<sequence length="237" mass="25999">MGIPFCARWIGHGRGYGTHAAHRGRNGRTAGLGDRGWEGTAMKLGIVSDVHCEAALLETAAREMVEAGAEEILLAGDAHFEYRFSNEVTEVIRAFDMRYISGNHEWRLMGPTGQRAREAPHVRAANRDFVEAIPTTIDTVVDGRSLRMIHGCPWPPYDRYLNPADPDYARCGDLGVDILVLGHTHLPHLQRVGGTLVINPGSLAFSQDPGGFDLMTYALLDASTDEVTLVRRPKPTS</sequence>
<dbReference type="HOGENOM" id="CLU_074761_1_1_11"/>